<dbReference type="OrthoDB" id="9786266at2"/>
<dbReference type="KEGG" id="cmag:CBW24_15795"/>
<feature type="chain" id="PRO_5012968274" evidence="1">
    <location>
        <begin position="36"/>
        <end position="336"/>
    </location>
</feature>
<dbReference type="Proteomes" id="UP000219050">
    <property type="component" value="Plasmid pDY25-A"/>
</dbReference>
<dbReference type="AlphaFoldDB" id="A0A291M3X1"/>
<keyword evidence="3" id="KW-0614">Plasmid</keyword>
<organism evidence="3 4">
    <name type="scientific">Pacificitalea manganoxidans</name>
    <dbReference type="NCBI Taxonomy" id="1411902"/>
    <lineage>
        <taxon>Bacteria</taxon>
        <taxon>Pseudomonadati</taxon>
        <taxon>Pseudomonadota</taxon>
        <taxon>Alphaproteobacteria</taxon>
        <taxon>Rhodobacterales</taxon>
        <taxon>Paracoccaceae</taxon>
        <taxon>Pacificitalea</taxon>
    </lineage>
</organism>
<evidence type="ECO:0000313" key="3">
    <source>
        <dbReference type="EMBL" id="ATI43610.1"/>
    </source>
</evidence>
<dbReference type="EMBL" id="CP021405">
    <property type="protein sequence ID" value="ATI43610.1"/>
    <property type="molecule type" value="Genomic_DNA"/>
</dbReference>
<dbReference type="GO" id="GO:0022857">
    <property type="term" value="F:transmembrane transporter activity"/>
    <property type="evidence" value="ECO:0007669"/>
    <property type="project" value="InterPro"/>
</dbReference>
<feature type="domain" description="ABC-type glycine betaine transport system substrate-binding" evidence="2">
    <location>
        <begin position="41"/>
        <end position="313"/>
    </location>
</feature>
<proteinExistence type="predicted"/>
<geneLocation type="plasmid" evidence="4">
    <name>pdy25-a</name>
</geneLocation>
<dbReference type="InterPro" id="IPR007210">
    <property type="entry name" value="ABC_Gly_betaine_transp_sub-bd"/>
</dbReference>
<accession>A0A291M3X1</accession>
<dbReference type="CDD" id="cd13641">
    <property type="entry name" value="PBP2_HisX_like"/>
    <property type="match status" value="1"/>
</dbReference>
<feature type="signal peptide" evidence="1">
    <location>
        <begin position="1"/>
        <end position="35"/>
    </location>
</feature>
<dbReference type="SUPFAM" id="SSF53850">
    <property type="entry name" value="Periplasmic binding protein-like II"/>
    <property type="match status" value="1"/>
</dbReference>
<dbReference type="Gene3D" id="3.40.190.100">
    <property type="entry name" value="Glycine betaine-binding periplasmic protein, domain 2"/>
    <property type="match status" value="1"/>
</dbReference>
<dbReference type="Pfam" id="PF04069">
    <property type="entry name" value="OpuAC"/>
    <property type="match status" value="1"/>
</dbReference>
<keyword evidence="1" id="KW-0732">Signal</keyword>
<keyword evidence="4" id="KW-1185">Reference proteome</keyword>
<dbReference type="GO" id="GO:0043190">
    <property type="term" value="C:ATP-binding cassette (ABC) transporter complex"/>
    <property type="evidence" value="ECO:0007669"/>
    <property type="project" value="InterPro"/>
</dbReference>
<dbReference type="Gene3D" id="3.10.105.10">
    <property type="entry name" value="Dipeptide-binding Protein, Domain 3"/>
    <property type="match status" value="1"/>
</dbReference>
<gene>
    <name evidence="3" type="ORF">CBW24_15795</name>
</gene>
<reference evidence="3 4" key="1">
    <citation type="submission" date="2017-05" db="EMBL/GenBank/DDBJ databases">
        <title>Comparative genomic and metabolic analysis of manganese-oxidizing mechanisms in Celeribater manganoxidans DY25T: its adaption to the environment of polymetallic nodule.</title>
        <authorList>
            <person name="Wang X."/>
        </authorList>
    </citation>
    <scope>NUCLEOTIDE SEQUENCE [LARGE SCALE GENOMIC DNA]</scope>
    <source>
        <strain evidence="3 4">DY25</strain>
        <plasmid evidence="4">pdy25-a</plasmid>
    </source>
</reference>
<sequence length="336" mass="36598">MQRFYRPGGTHMLSTRKLAAATALATGLIAGTASAQSDCGEVSITEMNWASSVVVTAVSEFLMEQGYGCDVTKIPSSTNPAITSVAETGEPDILTELWVNAAPVYDRLAAEGKVEPLTQVLSDGGVEGWWLPNYLLEEHPELATLQGVLDNPELVGARFHQCPDGWACKTVNGNLIRAAGLEDNGIEVFQHGSGETMATAIASAYQDKEPWFGYYWAPTSVLGQYPMTRVDIGEFDEEAHACNAEESCANPRMSAYPKGEVLTVVTASFAEENPEVTELMRNVQFTNPQMNDVLAWQEENNASPDEAAVYFLTTYKDVWGNWLNDAAREKLAAILQ</sequence>
<evidence type="ECO:0000259" key="2">
    <source>
        <dbReference type="Pfam" id="PF04069"/>
    </source>
</evidence>
<protein>
    <submittedName>
        <fullName evidence="3">Glycine/betaine ABC transporter substrate-binding protein</fullName>
    </submittedName>
</protein>
<name>A0A291M3X1_9RHOB</name>
<evidence type="ECO:0000313" key="4">
    <source>
        <dbReference type="Proteomes" id="UP000219050"/>
    </source>
</evidence>
<evidence type="ECO:0000256" key="1">
    <source>
        <dbReference type="SAM" id="SignalP"/>
    </source>
</evidence>